<keyword evidence="1" id="KW-1133">Transmembrane helix</keyword>
<proteinExistence type="predicted"/>
<reference evidence="2" key="1">
    <citation type="submission" date="2019-12" db="EMBL/GenBank/DDBJ databases">
        <title>An insight into the sialome of adult female Ixodes ricinus ticks feeding for 6 days.</title>
        <authorList>
            <person name="Perner J."/>
            <person name="Ribeiro J.M.C."/>
        </authorList>
    </citation>
    <scope>NUCLEOTIDE SEQUENCE</scope>
    <source>
        <strain evidence="2">Semi-engorged</strain>
        <tissue evidence="2">Salivary glands</tissue>
    </source>
</reference>
<evidence type="ECO:0000256" key="1">
    <source>
        <dbReference type="SAM" id="Phobius"/>
    </source>
</evidence>
<dbReference type="AlphaFoldDB" id="A0A6B0UGG9"/>
<name>A0A6B0UGG9_IXORI</name>
<keyword evidence="1" id="KW-0812">Transmembrane</keyword>
<evidence type="ECO:0000313" key="2">
    <source>
        <dbReference type="EMBL" id="MXU89097.1"/>
    </source>
</evidence>
<dbReference type="EMBL" id="GIFC01007014">
    <property type="protein sequence ID" value="MXU89097.1"/>
    <property type="molecule type" value="Transcribed_RNA"/>
</dbReference>
<feature type="transmembrane region" description="Helical" evidence="1">
    <location>
        <begin position="16"/>
        <end position="34"/>
    </location>
</feature>
<accession>A0A6B0UGG9</accession>
<protein>
    <submittedName>
        <fullName evidence="2">Putative secreted protein</fullName>
    </submittedName>
</protein>
<sequence>MCPCPPPSLCHNKKKSFFFFFFAILAVKVSMVLGKLHHNYLSSLGPLSKGGLTACLVKVGLGKQVIVPFVSRKSQSFGFQFGPWDLGFRERRGYVSGGMSESYGP</sequence>
<organism evidence="2">
    <name type="scientific">Ixodes ricinus</name>
    <name type="common">Common tick</name>
    <name type="synonym">Acarus ricinus</name>
    <dbReference type="NCBI Taxonomy" id="34613"/>
    <lineage>
        <taxon>Eukaryota</taxon>
        <taxon>Metazoa</taxon>
        <taxon>Ecdysozoa</taxon>
        <taxon>Arthropoda</taxon>
        <taxon>Chelicerata</taxon>
        <taxon>Arachnida</taxon>
        <taxon>Acari</taxon>
        <taxon>Parasitiformes</taxon>
        <taxon>Ixodida</taxon>
        <taxon>Ixodoidea</taxon>
        <taxon>Ixodidae</taxon>
        <taxon>Ixodinae</taxon>
        <taxon>Ixodes</taxon>
    </lineage>
</organism>
<keyword evidence="1" id="KW-0472">Membrane</keyword>